<feature type="region of interest" description="Disordered" evidence="1">
    <location>
        <begin position="140"/>
        <end position="185"/>
    </location>
</feature>
<dbReference type="EMBL" id="VUJU01007126">
    <property type="protein sequence ID" value="KAF0746653.1"/>
    <property type="molecule type" value="Genomic_DNA"/>
</dbReference>
<reference evidence="2 3" key="1">
    <citation type="submission" date="2019-08" db="EMBL/GenBank/DDBJ databases">
        <title>Whole genome of Aphis craccivora.</title>
        <authorList>
            <person name="Voronova N.V."/>
            <person name="Shulinski R.S."/>
            <person name="Bandarenka Y.V."/>
            <person name="Zhorov D.G."/>
            <person name="Warner D."/>
        </authorList>
    </citation>
    <scope>NUCLEOTIDE SEQUENCE [LARGE SCALE GENOMIC DNA]</scope>
    <source>
        <strain evidence="2">180601</strain>
        <tissue evidence="2">Whole Body</tissue>
    </source>
</reference>
<comment type="caution">
    <text evidence="2">The sequence shown here is derived from an EMBL/GenBank/DDBJ whole genome shotgun (WGS) entry which is preliminary data.</text>
</comment>
<proteinExistence type="predicted"/>
<organism evidence="2 3">
    <name type="scientific">Aphis craccivora</name>
    <name type="common">Cowpea aphid</name>
    <dbReference type="NCBI Taxonomy" id="307492"/>
    <lineage>
        <taxon>Eukaryota</taxon>
        <taxon>Metazoa</taxon>
        <taxon>Ecdysozoa</taxon>
        <taxon>Arthropoda</taxon>
        <taxon>Hexapoda</taxon>
        <taxon>Insecta</taxon>
        <taxon>Pterygota</taxon>
        <taxon>Neoptera</taxon>
        <taxon>Paraneoptera</taxon>
        <taxon>Hemiptera</taxon>
        <taxon>Sternorrhyncha</taxon>
        <taxon>Aphidomorpha</taxon>
        <taxon>Aphidoidea</taxon>
        <taxon>Aphididae</taxon>
        <taxon>Aphidini</taxon>
        <taxon>Aphis</taxon>
        <taxon>Aphis</taxon>
    </lineage>
</organism>
<dbReference type="Proteomes" id="UP000478052">
    <property type="component" value="Unassembled WGS sequence"/>
</dbReference>
<evidence type="ECO:0000313" key="3">
    <source>
        <dbReference type="Proteomes" id="UP000478052"/>
    </source>
</evidence>
<gene>
    <name evidence="2" type="ORF">FWK35_00027053</name>
</gene>
<sequence>MVDLFSCPNVTASSAPIESDFNNLKNRILKNESKPMKVDRFVVTHLNSLNGSMKLAQDKIANKKLCNLNKENVKPLEKLSTGIIDKVNNYDLDSLESPNIIVEKYKNHDGYVIDNSISFSVYKNDIFDLVSSNAVEKYKNHHGSDTDNSIPSSIHKNDNFDLENENIGKTDNESDSETSSISLLNEENWREKGNNKLLKKKRPSKYLDPCPEIKKILNKSKLRSNKIVPMINGNISTPLRKKTKLSLLIIHSIAIHGASTKDYHKRYELLKTSGILENPNSEMSGLEIISGKKIINCDRCGSVKNENINFLTPNMKTIAKKGFTKETLETEINKCISRRQELCNSCCNYIDTIYEVEPHIFIDVDLLGYYGDVNCKIASIPTTIMINKNLFKLLGIVNFVGNSVLEVHRTLGHYTAYIKRSNYWELHDDLKKKTMRVSLQQ</sequence>
<keyword evidence="3" id="KW-1185">Reference proteome</keyword>
<protein>
    <recommendedName>
        <fullName evidence="4">USP domain-containing protein</fullName>
    </recommendedName>
</protein>
<feature type="non-terminal residue" evidence="2">
    <location>
        <position position="441"/>
    </location>
</feature>
<dbReference type="OrthoDB" id="6617931at2759"/>
<dbReference type="AlphaFoldDB" id="A0A6G0Y087"/>
<evidence type="ECO:0000313" key="2">
    <source>
        <dbReference type="EMBL" id="KAF0746653.1"/>
    </source>
</evidence>
<evidence type="ECO:0000256" key="1">
    <source>
        <dbReference type="SAM" id="MobiDB-lite"/>
    </source>
</evidence>
<accession>A0A6G0Y087</accession>
<name>A0A6G0Y087_APHCR</name>
<evidence type="ECO:0008006" key="4">
    <source>
        <dbReference type="Google" id="ProtNLM"/>
    </source>
</evidence>